<dbReference type="Proteomes" id="UP001214898">
    <property type="component" value="Chromosome"/>
</dbReference>
<dbReference type="SMART" id="SM00420">
    <property type="entry name" value="HTH_DEOR"/>
    <property type="match status" value="1"/>
</dbReference>
<dbReference type="InterPro" id="IPR050313">
    <property type="entry name" value="Carb_Metab_HTH_regulators"/>
</dbReference>
<dbReference type="Proteomes" id="UP000032247">
    <property type="component" value="Unassembled WGS sequence"/>
</dbReference>
<dbReference type="PATRIC" id="fig|1423.173.peg.1314"/>
<protein>
    <submittedName>
        <fullName evidence="5">DeoR family transcriptional regulator</fullName>
    </submittedName>
    <submittedName>
        <fullName evidence="6">DeoR/GlpR family DNA-binding transcription regulator</fullName>
    </submittedName>
</protein>
<dbReference type="PANTHER" id="PTHR30363">
    <property type="entry name" value="HTH-TYPE TRANSCRIPTIONAL REGULATOR SRLR-RELATED"/>
    <property type="match status" value="1"/>
</dbReference>
<keyword evidence="1" id="KW-0805">Transcription regulation</keyword>
<evidence type="ECO:0000256" key="1">
    <source>
        <dbReference type="ARBA" id="ARBA00023015"/>
    </source>
</evidence>
<feature type="domain" description="HTH deoR-type" evidence="4">
    <location>
        <begin position="3"/>
        <end position="58"/>
    </location>
</feature>
<dbReference type="EMBL" id="CP120576">
    <property type="protein sequence ID" value="WEY83930.1"/>
    <property type="molecule type" value="Genomic_DNA"/>
</dbReference>
<dbReference type="PROSITE" id="PS51000">
    <property type="entry name" value="HTH_DEOR_2"/>
    <property type="match status" value="1"/>
</dbReference>
<dbReference type="Gene3D" id="3.40.50.1360">
    <property type="match status" value="1"/>
</dbReference>
<organism evidence="5 7">
    <name type="scientific">Bacillus subtilis</name>
    <dbReference type="NCBI Taxonomy" id="1423"/>
    <lineage>
        <taxon>Bacteria</taxon>
        <taxon>Bacillati</taxon>
        <taxon>Bacillota</taxon>
        <taxon>Bacilli</taxon>
        <taxon>Bacillales</taxon>
        <taxon>Bacillaceae</taxon>
        <taxon>Bacillus</taxon>
    </lineage>
</organism>
<dbReference type="Gene3D" id="1.10.10.10">
    <property type="entry name" value="Winged helix-like DNA-binding domain superfamily/Winged helix DNA-binding domain"/>
    <property type="match status" value="1"/>
</dbReference>
<proteinExistence type="predicted"/>
<dbReference type="Pfam" id="PF00455">
    <property type="entry name" value="DeoRC"/>
    <property type="match status" value="1"/>
</dbReference>
<evidence type="ECO:0000313" key="6">
    <source>
        <dbReference type="EMBL" id="WEY83930.1"/>
    </source>
</evidence>
<evidence type="ECO:0000313" key="7">
    <source>
        <dbReference type="Proteomes" id="UP000032247"/>
    </source>
</evidence>
<dbReference type="SUPFAM" id="SSF46785">
    <property type="entry name" value="Winged helix' DNA-binding domain"/>
    <property type="match status" value="1"/>
</dbReference>
<keyword evidence="3" id="KW-0804">Transcription</keyword>
<evidence type="ECO:0000256" key="3">
    <source>
        <dbReference type="ARBA" id="ARBA00023163"/>
    </source>
</evidence>
<evidence type="ECO:0000313" key="5">
    <source>
        <dbReference type="EMBL" id="KIU12431.1"/>
    </source>
</evidence>
<dbReference type="InterPro" id="IPR001034">
    <property type="entry name" value="DeoR_HTH"/>
</dbReference>
<dbReference type="InterPro" id="IPR014036">
    <property type="entry name" value="DeoR-like_C"/>
</dbReference>
<sequence>MLTPERHQLIIDQIEKHDVVKIQELINLTNASESTIRRDLSTLEERGFLKRVHGGAAKLSDIRLEPDMLEKSSKNLHDKLKIAEKAASLLEEGDCIYLDAGTTTLHMIDFMDKTKDIVVVTNGVMHIDALIRKEISFYLLGGYVKHRTGAIIGGASLIAMDQYRFDKSFLGTNGVHTEAGFTTPDPDEALLKQKAIKQAKHAYVLADPSKFGEISFSAFAAIGDATIITTDAEELTFDNYQEKTVVKVVKP</sequence>
<dbReference type="InterPro" id="IPR037171">
    <property type="entry name" value="NagB/RpiA_transferase-like"/>
</dbReference>
<dbReference type="InterPro" id="IPR036390">
    <property type="entry name" value="WH_DNA-bd_sf"/>
</dbReference>
<dbReference type="InterPro" id="IPR036388">
    <property type="entry name" value="WH-like_DNA-bd_sf"/>
</dbReference>
<reference evidence="6" key="2">
    <citation type="submission" date="2023-03" db="EMBL/GenBank/DDBJ databases">
        <title>Complete genome sequences of 52 Bacillus and Priestia strains isolated from West-African fermentations and 26 reference strains from the DSMZ collection.</title>
        <authorList>
            <person name="Wiedenbein E.S."/>
            <person name="Canoy T.S."/>
            <person name="Hui Y."/>
            <person name="Parkouda C."/>
            <person name="Dawende C."/>
            <person name="Ametefe E."/>
            <person name="Jespersen L."/>
            <person name="Nielsen D.S."/>
        </authorList>
    </citation>
    <scope>NUCLEOTIDE SEQUENCE</scope>
    <source>
        <strain evidence="6">PRO56</strain>
    </source>
</reference>
<accession>A0A0D1L9B2</accession>
<dbReference type="EMBL" id="JXBC01000002">
    <property type="protein sequence ID" value="KIU12431.1"/>
    <property type="molecule type" value="Genomic_DNA"/>
</dbReference>
<dbReference type="PANTHER" id="PTHR30363:SF56">
    <property type="entry name" value="TRANSCRIPTIONAL REGULATOR, DEOR FAMILY"/>
    <property type="match status" value="1"/>
</dbReference>
<dbReference type="InterPro" id="IPR018356">
    <property type="entry name" value="Tscrpt_reg_HTH_DeoR_CS"/>
</dbReference>
<name>A0A0D1L9B2_BACIU</name>
<dbReference type="SMART" id="SM01134">
    <property type="entry name" value="DeoRC"/>
    <property type="match status" value="1"/>
</dbReference>
<evidence type="ECO:0000259" key="4">
    <source>
        <dbReference type="PROSITE" id="PS51000"/>
    </source>
</evidence>
<evidence type="ECO:0000256" key="2">
    <source>
        <dbReference type="ARBA" id="ARBA00023125"/>
    </source>
</evidence>
<dbReference type="GO" id="GO:0003700">
    <property type="term" value="F:DNA-binding transcription factor activity"/>
    <property type="evidence" value="ECO:0007669"/>
    <property type="project" value="InterPro"/>
</dbReference>
<dbReference type="PROSITE" id="PS00894">
    <property type="entry name" value="HTH_DEOR_1"/>
    <property type="match status" value="1"/>
</dbReference>
<dbReference type="AlphaFoldDB" id="A0A0D1L9B2"/>
<dbReference type="PRINTS" id="PR00037">
    <property type="entry name" value="HTHLACR"/>
</dbReference>
<dbReference type="RefSeq" id="WP_043857424.1">
    <property type="nucleotide sequence ID" value="NZ_CP028213.1"/>
</dbReference>
<dbReference type="Pfam" id="PF08220">
    <property type="entry name" value="HTH_DeoR"/>
    <property type="match status" value="1"/>
</dbReference>
<dbReference type="GO" id="GO:0003677">
    <property type="term" value="F:DNA binding"/>
    <property type="evidence" value="ECO:0007669"/>
    <property type="project" value="UniProtKB-KW"/>
</dbReference>
<dbReference type="STRING" id="483913.AN935_07505"/>
<keyword evidence="2 6" id="KW-0238">DNA-binding</keyword>
<gene>
    <name evidence="6" type="primary">fruR</name>
    <name evidence="6" type="ORF">P5633_16475</name>
    <name evidence="5" type="ORF">SC09_Contig19orf00910</name>
</gene>
<dbReference type="SUPFAM" id="SSF100950">
    <property type="entry name" value="NagB/RpiA/CoA transferase-like"/>
    <property type="match status" value="1"/>
</dbReference>
<reference evidence="5 7" key="1">
    <citation type="submission" date="2014-12" db="EMBL/GenBank/DDBJ databases">
        <title>Comparative genome analysis of Bacillus coagulans HM-08, Clostridium butyricum HM-68, Bacillus subtilis HM-66 and Bacillus licheniformis BL-09.</title>
        <authorList>
            <person name="Zhang H."/>
        </authorList>
    </citation>
    <scope>NUCLEOTIDE SEQUENCE [LARGE SCALE GENOMIC DNA]</scope>
    <source>
        <strain evidence="5 7">HM-66</strain>
    </source>
</reference>